<feature type="domain" description="Histidine kinase" evidence="25">
    <location>
        <begin position="122"/>
        <end position="334"/>
    </location>
</feature>
<evidence type="ECO:0000256" key="24">
    <source>
        <dbReference type="SAM" id="Phobius"/>
    </source>
</evidence>
<evidence type="ECO:0000256" key="20">
    <source>
        <dbReference type="ARBA" id="ARBA00023211"/>
    </source>
</evidence>
<evidence type="ECO:0000259" key="26">
    <source>
        <dbReference type="PROSITE" id="PS50885"/>
    </source>
</evidence>
<dbReference type="Gene3D" id="3.30.565.10">
    <property type="entry name" value="Histidine kinase-like ATPase, C-terminal domain"/>
    <property type="match status" value="1"/>
</dbReference>
<keyword evidence="14" id="KW-0460">Magnesium</keyword>
<comment type="subcellular location">
    <subcellularLocation>
        <location evidence="4">Cell membrane</location>
        <topology evidence="4">Multi-pass membrane protein</topology>
    </subcellularLocation>
</comment>
<feature type="transmembrane region" description="Helical" evidence="24">
    <location>
        <begin position="696"/>
        <end position="718"/>
    </location>
</feature>
<dbReference type="SUPFAM" id="SSF158472">
    <property type="entry name" value="HAMP domain-like"/>
    <property type="match status" value="1"/>
</dbReference>
<evidence type="ECO:0000313" key="27">
    <source>
        <dbReference type="EMBL" id="GAA4391570.1"/>
    </source>
</evidence>
<evidence type="ECO:0000256" key="18">
    <source>
        <dbReference type="ARBA" id="ARBA00023016"/>
    </source>
</evidence>
<keyword evidence="8" id="KW-0808">Transferase</keyword>
<dbReference type="SUPFAM" id="SSF47384">
    <property type="entry name" value="Homodimeric domain of signal transducing histidine kinase"/>
    <property type="match status" value="1"/>
</dbReference>
<evidence type="ECO:0000256" key="22">
    <source>
        <dbReference type="ARBA" id="ARBA00041776"/>
    </source>
</evidence>
<evidence type="ECO:0000256" key="1">
    <source>
        <dbReference type="ARBA" id="ARBA00000085"/>
    </source>
</evidence>
<dbReference type="CDD" id="cd00075">
    <property type="entry name" value="HATPase"/>
    <property type="match status" value="1"/>
</dbReference>
<protein>
    <recommendedName>
        <fullName evidence="21">Signal transduction histidine-protein kinase/phosphatase MprB</fullName>
        <ecNumber evidence="5">2.7.13.3</ecNumber>
    </recommendedName>
    <alternativeName>
        <fullName evidence="22">Mycobacterial persistence regulator B</fullName>
    </alternativeName>
</protein>
<dbReference type="SUPFAM" id="SSF55874">
    <property type="entry name" value="ATPase domain of HSP90 chaperone/DNA topoisomerase II/histidine kinase"/>
    <property type="match status" value="1"/>
</dbReference>
<evidence type="ECO:0000256" key="3">
    <source>
        <dbReference type="ARBA" id="ARBA00001946"/>
    </source>
</evidence>
<feature type="transmembrane region" description="Helical" evidence="24">
    <location>
        <begin position="577"/>
        <end position="599"/>
    </location>
</feature>
<dbReference type="CDD" id="cd06225">
    <property type="entry name" value="HAMP"/>
    <property type="match status" value="1"/>
</dbReference>
<dbReference type="InterPro" id="IPR004358">
    <property type="entry name" value="Sig_transdc_His_kin-like_C"/>
</dbReference>
<dbReference type="Pfam" id="PF02518">
    <property type="entry name" value="HATPase_c"/>
    <property type="match status" value="1"/>
</dbReference>
<comment type="cofactor">
    <cofactor evidence="2">
        <name>Mn(2+)</name>
        <dbReference type="ChEBI" id="CHEBI:29035"/>
    </cofactor>
</comment>
<keyword evidence="24" id="KW-0472">Membrane</keyword>
<dbReference type="InterPro" id="IPR036097">
    <property type="entry name" value="HisK_dim/P_sf"/>
</dbReference>
<organism evidence="27 28">
    <name type="scientific">Ornithinibacter aureus</name>
    <dbReference type="NCBI Taxonomy" id="622664"/>
    <lineage>
        <taxon>Bacteria</taxon>
        <taxon>Bacillati</taxon>
        <taxon>Actinomycetota</taxon>
        <taxon>Actinomycetes</taxon>
        <taxon>Micrococcales</taxon>
        <taxon>Intrasporangiaceae</taxon>
        <taxon>Ornithinibacter</taxon>
    </lineage>
</organism>
<evidence type="ECO:0000313" key="28">
    <source>
        <dbReference type="Proteomes" id="UP001500390"/>
    </source>
</evidence>
<dbReference type="InterPro" id="IPR036890">
    <property type="entry name" value="HATPase_C_sf"/>
</dbReference>
<accession>A0ABP8JJ56</accession>
<feature type="transmembrane region" description="Helical" evidence="24">
    <location>
        <begin position="500"/>
        <end position="521"/>
    </location>
</feature>
<feature type="transmembrane region" description="Helical" evidence="24">
    <location>
        <begin position="454"/>
        <end position="471"/>
    </location>
</feature>
<dbReference type="PROSITE" id="PS50109">
    <property type="entry name" value="HIS_KIN"/>
    <property type="match status" value="1"/>
</dbReference>
<keyword evidence="16 24" id="KW-1133">Transmembrane helix</keyword>
<evidence type="ECO:0000256" key="17">
    <source>
        <dbReference type="ARBA" id="ARBA00023012"/>
    </source>
</evidence>
<gene>
    <name evidence="27" type="ORF">GCM10023153_09690</name>
</gene>
<evidence type="ECO:0000256" key="9">
    <source>
        <dbReference type="ARBA" id="ARBA00022692"/>
    </source>
</evidence>
<dbReference type="SMART" id="SM00304">
    <property type="entry name" value="HAMP"/>
    <property type="match status" value="1"/>
</dbReference>
<dbReference type="Proteomes" id="UP001500390">
    <property type="component" value="Unassembled WGS sequence"/>
</dbReference>
<feature type="transmembrane region" description="Helical" evidence="24">
    <location>
        <begin position="477"/>
        <end position="493"/>
    </location>
</feature>
<keyword evidence="15" id="KW-0904">Protein phosphatase</keyword>
<keyword evidence="11" id="KW-0418">Kinase</keyword>
<feature type="transmembrane region" description="Helical" evidence="24">
    <location>
        <begin position="429"/>
        <end position="447"/>
    </location>
</feature>
<keyword evidence="28" id="KW-1185">Reference proteome</keyword>
<comment type="catalytic activity">
    <reaction evidence="1">
        <text>ATP + protein L-histidine = ADP + protein N-phospho-L-histidine.</text>
        <dbReference type="EC" id="2.7.13.3"/>
    </reaction>
</comment>
<evidence type="ECO:0000256" key="21">
    <source>
        <dbReference type="ARBA" id="ARBA00040454"/>
    </source>
</evidence>
<evidence type="ECO:0000256" key="4">
    <source>
        <dbReference type="ARBA" id="ARBA00004651"/>
    </source>
</evidence>
<keyword evidence="19" id="KW-0843">Virulence</keyword>
<keyword evidence="17" id="KW-0902">Two-component regulatory system</keyword>
<reference evidence="28" key="1">
    <citation type="journal article" date="2019" name="Int. J. Syst. Evol. Microbiol.">
        <title>The Global Catalogue of Microorganisms (GCM) 10K type strain sequencing project: providing services to taxonomists for standard genome sequencing and annotation.</title>
        <authorList>
            <consortium name="The Broad Institute Genomics Platform"/>
            <consortium name="The Broad Institute Genome Sequencing Center for Infectious Disease"/>
            <person name="Wu L."/>
            <person name="Ma J."/>
        </authorList>
    </citation>
    <scope>NUCLEOTIDE SEQUENCE [LARGE SCALE GENOMIC DNA]</scope>
    <source>
        <strain evidence="28">JCM 17738</strain>
    </source>
</reference>
<keyword evidence="6" id="KW-1003">Cell membrane</keyword>
<dbReference type="Pfam" id="PF00512">
    <property type="entry name" value="HisKA"/>
    <property type="match status" value="1"/>
</dbReference>
<comment type="cofactor">
    <cofactor evidence="3">
        <name>Mg(2+)</name>
        <dbReference type="ChEBI" id="CHEBI:18420"/>
    </cofactor>
</comment>
<proteinExistence type="predicted"/>
<evidence type="ECO:0000256" key="13">
    <source>
        <dbReference type="ARBA" id="ARBA00022840"/>
    </source>
</evidence>
<evidence type="ECO:0000256" key="23">
    <source>
        <dbReference type="SAM" id="MobiDB-lite"/>
    </source>
</evidence>
<feature type="transmembrane region" description="Helical" evidence="24">
    <location>
        <begin position="619"/>
        <end position="644"/>
    </location>
</feature>
<evidence type="ECO:0000256" key="19">
    <source>
        <dbReference type="ARBA" id="ARBA00023026"/>
    </source>
</evidence>
<feature type="transmembrane region" description="Helical" evidence="24">
    <location>
        <begin position="406"/>
        <end position="423"/>
    </location>
</feature>
<feature type="transmembrane region" description="Helical" evidence="24">
    <location>
        <begin position="761"/>
        <end position="780"/>
    </location>
</feature>
<evidence type="ECO:0000256" key="10">
    <source>
        <dbReference type="ARBA" id="ARBA00022741"/>
    </source>
</evidence>
<feature type="domain" description="HAMP" evidence="26">
    <location>
        <begin position="62"/>
        <end position="114"/>
    </location>
</feature>
<evidence type="ECO:0000256" key="14">
    <source>
        <dbReference type="ARBA" id="ARBA00022842"/>
    </source>
</evidence>
<keyword evidence="20" id="KW-0464">Manganese</keyword>
<dbReference type="SMART" id="SM00387">
    <property type="entry name" value="HATPase_c"/>
    <property type="match status" value="1"/>
</dbReference>
<dbReference type="PRINTS" id="PR00344">
    <property type="entry name" value="BCTRLSENSOR"/>
</dbReference>
<feature type="transmembrane region" description="Helical" evidence="24">
    <location>
        <begin position="665"/>
        <end position="684"/>
    </location>
</feature>
<evidence type="ECO:0000256" key="11">
    <source>
        <dbReference type="ARBA" id="ARBA00022777"/>
    </source>
</evidence>
<sequence length="894" mass="93673">MNTARPLDGITSLKVKLGLLVAVSIVVAVVVERVADAGQVPWWISVPVTVVAALAVTQWLARGMTSPLREMTSAAGRMAGGDYGQRVTASSSDEVGELARAFNAMAADLASADTQRRQLVATVSHELRTPLTAQRALLENLVDGVVTPDDRALRGALQQSERLSTLVADLLDLSRIDAGVTSLNLTQGRVADLLSDAVAEARVGARSARVRYEVAPADLTVKADRPRLAQLVANLLDNAVRHSPADGEVVVTARLVDDSTWCLDVRDEGPGIPPDRLERVFDRFGSGDDSGGGTGLGLAIARWVCDLHGGAISAIAPQPGQTGALLRAQLPVTPPTDRPTHLTQERTMSTLTPDRPTGQPGDATPPAQTTPGQVVHVPANPYAPKGPGGPGPLGNLWPERPLPPQTVPVLAAIAIGAWAALTWPERNVGLAVALTMLATGGLMWWVARFRAHPWTLLCAVVAGVLASVTLLRDAGGVIALSVFVAVIVAASGVSRARTLLAVPLSVIAWPASALRGLPLLARTISATGRASTLWPVLRTLGFSLIALALFGGLFASGDAVFGAWAQALVPDLRWDTIIARTFILALVAGVALTGTYLALNPPNIADAALPATPRARHAWEWAVPVGVVVALFAGFLIAQATAMFGGVEHLRATTGLTYAEYVHQGFGQLTVATFLTVVVVALAMRVAPLASSRDRLLLRVLLGALCLLTLAVVASALYRMSLYQEAYGYTVLRVFVDGFELWLGLVIVMLLVAGVRLRGAWVPRAVLGSAAAFVLVFVGLNPDAFVASHNIDRFEAGRELDTAYLARLSADATPVIVERLPADVASCILDSPGGYTVGGREDDDDLLAWNLGRARAADAVATLGAPTQVPDPTASWHRGELCAALLPPAAVPAG</sequence>
<dbReference type="PANTHER" id="PTHR44936">
    <property type="entry name" value="SENSOR PROTEIN CREC"/>
    <property type="match status" value="1"/>
</dbReference>
<evidence type="ECO:0000256" key="5">
    <source>
        <dbReference type="ARBA" id="ARBA00012438"/>
    </source>
</evidence>
<dbReference type="InterPro" id="IPR025291">
    <property type="entry name" value="DUF4153"/>
</dbReference>
<feature type="transmembrane region" description="Helical" evidence="24">
    <location>
        <begin position="730"/>
        <end position="755"/>
    </location>
</feature>
<evidence type="ECO:0000256" key="16">
    <source>
        <dbReference type="ARBA" id="ARBA00022989"/>
    </source>
</evidence>
<evidence type="ECO:0000256" key="2">
    <source>
        <dbReference type="ARBA" id="ARBA00001936"/>
    </source>
</evidence>
<dbReference type="InterPro" id="IPR003594">
    <property type="entry name" value="HATPase_dom"/>
</dbReference>
<feature type="transmembrane region" description="Helical" evidence="24">
    <location>
        <begin position="541"/>
        <end position="565"/>
    </location>
</feature>
<keyword evidence="9 24" id="KW-0812">Transmembrane</keyword>
<dbReference type="EC" id="2.7.13.3" evidence="5"/>
<dbReference type="EMBL" id="BAABFX010000019">
    <property type="protein sequence ID" value="GAA4391570.1"/>
    <property type="molecule type" value="Genomic_DNA"/>
</dbReference>
<dbReference type="RefSeq" id="WP_159900988.1">
    <property type="nucleotide sequence ID" value="NZ_BAABFX010000019.1"/>
</dbReference>
<dbReference type="PROSITE" id="PS50885">
    <property type="entry name" value="HAMP"/>
    <property type="match status" value="1"/>
</dbReference>
<comment type="caution">
    <text evidence="27">The sequence shown here is derived from an EMBL/GenBank/DDBJ whole genome shotgun (WGS) entry which is preliminary data.</text>
</comment>
<feature type="transmembrane region" description="Helical" evidence="24">
    <location>
        <begin position="12"/>
        <end position="30"/>
    </location>
</feature>
<keyword evidence="10" id="KW-0547">Nucleotide-binding</keyword>
<dbReference type="InterPro" id="IPR003661">
    <property type="entry name" value="HisK_dim/P_dom"/>
</dbReference>
<dbReference type="Gene3D" id="1.10.287.130">
    <property type="match status" value="1"/>
</dbReference>
<dbReference type="InterPro" id="IPR005467">
    <property type="entry name" value="His_kinase_dom"/>
</dbReference>
<evidence type="ECO:0000256" key="12">
    <source>
        <dbReference type="ARBA" id="ARBA00022801"/>
    </source>
</evidence>
<keyword evidence="12" id="KW-0378">Hydrolase</keyword>
<dbReference type="InterPro" id="IPR050980">
    <property type="entry name" value="2C_sensor_his_kinase"/>
</dbReference>
<evidence type="ECO:0000256" key="7">
    <source>
        <dbReference type="ARBA" id="ARBA00022553"/>
    </source>
</evidence>
<keyword evidence="7" id="KW-0597">Phosphoprotein</keyword>
<dbReference type="InterPro" id="IPR003660">
    <property type="entry name" value="HAMP_dom"/>
</dbReference>
<dbReference type="CDD" id="cd00082">
    <property type="entry name" value="HisKA"/>
    <property type="match status" value="1"/>
</dbReference>
<evidence type="ECO:0000256" key="15">
    <source>
        <dbReference type="ARBA" id="ARBA00022912"/>
    </source>
</evidence>
<feature type="transmembrane region" description="Helical" evidence="24">
    <location>
        <begin position="42"/>
        <end position="61"/>
    </location>
</feature>
<keyword evidence="18" id="KW-0346">Stress response</keyword>
<evidence type="ECO:0000256" key="8">
    <source>
        <dbReference type="ARBA" id="ARBA00022679"/>
    </source>
</evidence>
<name>A0ABP8JJ56_9MICO</name>
<dbReference type="Gene3D" id="6.10.340.10">
    <property type="match status" value="1"/>
</dbReference>
<dbReference type="PANTHER" id="PTHR44936:SF9">
    <property type="entry name" value="SENSOR PROTEIN CREC"/>
    <property type="match status" value="1"/>
</dbReference>
<feature type="region of interest" description="Disordered" evidence="23">
    <location>
        <begin position="331"/>
        <end position="370"/>
    </location>
</feature>
<dbReference type="SMART" id="SM00388">
    <property type="entry name" value="HisKA"/>
    <property type="match status" value="1"/>
</dbReference>
<keyword evidence="13" id="KW-0067">ATP-binding</keyword>
<dbReference type="Pfam" id="PF00672">
    <property type="entry name" value="HAMP"/>
    <property type="match status" value="1"/>
</dbReference>
<evidence type="ECO:0000256" key="6">
    <source>
        <dbReference type="ARBA" id="ARBA00022475"/>
    </source>
</evidence>
<dbReference type="Pfam" id="PF13687">
    <property type="entry name" value="DUF4153"/>
    <property type="match status" value="1"/>
</dbReference>
<evidence type="ECO:0000259" key="25">
    <source>
        <dbReference type="PROSITE" id="PS50109"/>
    </source>
</evidence>